<dbReference type="PANTHER" id="PTHR18901">
    <property type="entry name" value="2-DEOXYGLUCOSE-6-PHOSPHATE PHOSPHATASE 2"/>
    <property type="match status" value="1"/>
</dbReference>
<dbReference type="GO" id="GO:0016787">
    <property type="term" value="F:hydrolase activity"/>
    <property type="evidence" value="ECO:0007669"/>
    <property type="project" value="UniProtKB-KW"/>
</dbReference>
<dbReference type="NCBIfam" id="TIGR01509">
    <property type="entry name" value="HAD-SF-IA-v3"/>
    <property type="match status" value="1"/>
</dbReference>
<dbReference type="InterPro" id="IPR023198">
    <property type="entry name" value="PGP-like_dom2"/>
</dbReference>
<dbReference type="InterPro" id="IPR036412">
    <property type="entry name" value="HAD-like_sf"/>
</dbReference>
<evidence type="ECO:0000256" key="3">
    <source>
        <dbReference type="ARBA" id="ARBA00022801"/>
    </source>
</evidence>
<evidence type="ECO:0000313" key="5">
    <source>
        <dbReference type="Proteomes" id="UP000824118"/>
    </source>
</evidence>
<dbReference type="SFLD" id="SFLDG01129">
    <property type="entry name" value="C1.5:_HAD__Beta-PGM__Phosphata"/>
    <property type="match status" value="1"/>
</dbReference>
<proteinExistence type="inferred from homology"/>
<sequence length="213" mass="23970">MKFKGLIFDMDGLLLDTEKLYVRFWTEAARFYGYPMEFEHALSIRSLNRQFTTEKLAGYFGSFDYVPVHDKRVELMDAYIKEHGVEAKKGAKELLEFAKQNGVKIALATSSPFERAKEHLESVGLFKYFDEFACGSMVKNSKPKPDIYLLACEKLNLKPEECIALEDSPNGVISASTAGCATIMVPDLDKPTEDLIPLLYSVCDDLSCVIPLL</sequence>
<comment type="similarity">
    <text evidence="1">Belongs to the HAD-like hydrolase superfamily. CbbY/CbbZ/Gph/YieH family.</text>
</comment>
<organism evidence="4 5">
    <name type="scientific">Candidatus Limousia pullorum</name>
    <dbReference type="NCBI Taxonomy" id="2840860"/>
    <lineage>
        <taxon>Bacteria</taxon>
        <taxon>Bacillati</taxon>
        <taxon>Bacillota</taxon>
        <taxon>Clostridia</taxon>
        <taxon>Eubacteriales</taxon>
        <taxon>Oscillospiraceae</taxon>
        <taxon>Oscillospiraceae incertae sedis</taxon>
        <taxon>Candidatus Limousia</taxon>
    </lineage>
</organism>
<dbReference type="Proteomes" id="UP000824118">
    <property type="component" value="Unassembled WGS sequence"/>
</dbReference>
<reference evidence="4" key="1">
    <citation type="submission" date="2020-10" db="EMBL/GenBank/DDBJ databases">
        <authorList>
            <person name="Gilroy R."/>
        </authorList>
    </citation>
    <scope>NUCLEOTIDE SEQUENCE</scope>
    <source>
        <strain evidence="4">ChiGjej1B1-1684</strain>
    </source>
</reference>
<reference evidence="4" key="2">
    <citation type="journal article" date="2021" name="PeerJ">
        <title>Extensive microbial diversity within the chicken gut microbiome revealed by metagenomics and culture.</title>
        <authorList>
            <person name="Gilroy R."/>
            <person name="Ravi A."/>
            <person name="Getino M."/>
            <person name="Pursley I."/>
            <person name="Horton D.L."/>
            <person name="Alikhan N.F."/>
            <person name="Baker D."/>
            <person name="Gharbi K."/>
            <person name="Hall N."/>
            <person name="Watson M."/>
            <person name="Adriaenssens E.M."/>
            <person name="Foster-Nyarko E."/>
            <person name="Jarju S."/>
            <person name="Secka A."/>
            <person name="Antonio M."/>
            <person name="Oren A."/>
            <person name="Chaudhuri R.R."/>
            <person name="La Ragione R."/>
            <person name="Hildebrand F."/>
            <person name="Pallen M.J."/>
        </authorList>
    </citation>
    <scope>NUCLEOTIDE SEQUENCE</scope>
    <source>
        <strain evidence="4">ChiGjej1B1-1684</strain>
    </source>
</reference>
<keyword evidence="2" id="KW-0479">Metal-binding</keyword>
<keyword evidence="3" id="KW-0378">Hydrolase</keyword>
<evidence type="ECO:0000256" key="1">
    <source>
        <dbReference type="ARBA" id="ARBA00006171"/>
    </source>
</evidence>
<dbReference type="SFLD" id="SFLDS00003">
    <property type="entry name" value="Haloacid_Dehalogenase"/>
    <property type="match status" value="1"/>
</dbReference>
<evidence type="ECO:0000313" key="4">
    <source>
        <dbReference type="EMBL" id="HIU50766.1"/>
    </source>
</evidence>
<name>A0A9D1S8F0_9FIRM</name>
<dbReference type="EMBL" id="DVNG01000106">
    <property type="protein sequence ID" value="HIU50766.1"/>
    <property type="molecule type" value="Genomic_DNA"/>
</dbReference>
<dbReference type="Gene3D" id="1.10.150.240">
    <property type="entry name" value="Putative phosphatase, domain 2"/>
    <property type="match status" value="1"/>
</dbReference>
<accession>A0A9D1S8F0</accession>
<dbReference type="InterPro" id="IPR006439">
    <property type="entry name" value="HAD-SF_hydro_IA"/>
</dbReference>
<gene>
    <name evidence="4" type="ORF">IAD22_07115</name>
</gene>
<dbReference type="Pfam" id="PF00702">
    <property type="entry name" value="Hydrolase"/>
    <property type="match status" value="1"/>
</dbReference>
<dbReference type="PANTHER" id="PTHR18901:SF38">
    <property type="entry name" value="PSEUDOURIDINE-5'-PHOSPHATASE"/>
    <property type="match status" value="1"/>
</dbReference>
<protein>
    <submittedName>
        <fullName evidence="4">HAD family phosphatase</fullName>
    </submittedName>
</protein>
<dbReference type="InterPro" id="IPR023214">
    <property type="entry name" value="HAD_sf"/>
</dbReference>
<dbReference type="Gene3D" id="3.40.50.1000">
    <property type="entry name" value="HAD superfamily/HAD-like"/>
    <property type="match status" value="1"/>
</dbReference>
<dbReference type="GO" id="GO:0046872">
    <property type="term" value="F:metal ion binding"/>
    <property type="evidence" value="ECO:0007669"/>
    <property type="project" value="UniProtKB-KW"/>
</dbReference>
<evidence type="ECO:0000256" key="2">
    <source>
        <dbReference type="ARBA" id="ARBA00022723"/>
    </source>
</evidence>
<dbReference type="NCBIfam" id="TIGR01549">
    <property type="entry name" value="HAD-SF-IA-v1"/>
    <property type="match status" value="1"/>
</dbReference>
<dbReference type="AlphaFoldDB" id="A0A9D1S8F0"/>
<dbReference type="SFLD" id="SFLDG01135">
    <property type="entry name" value="C1.5.6:_HAD__Beta-PGM__Phospha"/>
    <property type="match status" value="1"/>
</dbReference>
<comment type="caution">
    <text evidence="4">The sequence shown here is derived from an EMBL/GenBank/DDBJ whole genome shotgun (WGS) entry which is preliminary data.</text>
</comment>
<dbReference type="SUPFAM" id="SSF56784">
    <property type="entry name" value="HAD-like"/>
    <property type="match status" value="1"/>
</dbReference>
<dbReference type="FunFam" id="3.40.50.1000:FF:000036">
    <property type="entry name" value="HAD family hydrolase"/>
    <property type="match status" value="1"/>
</dbReference>